<feature type="domain" description="Beta-carotene isomerase D27-like C-terminal" evidence="3">
    <location>
        <begin position="194"/>
        <end position="275"/>
    </location>
</feature>
<dbReference type="OMA" id="FAVMFSK"/>
<evidence type="ECO:0000313" key="5">
    <source>
        <dbReference type="Proteomes" id="UP000002630"/>
    </source>
</evidence>
<dbReference type="EMBL" id="FN649736">
    <property type="protein sequence ID" value="CBN79781.1"/>
    <property type="molecule type" value="Genomic_DNA"/>
</dbReference>
<dbReference type="InParanoid" id="D8LEW1"/>
<dbReference type="OrthoDB" id="416096at2759"/>
<keyword evidence="5" id="KW-1185">Reference proteome</keyword>
<dbReference type="GO" id="GO:0005506">
    <property type="term" value="F:iron ion binding"/>
    <property type="evidence" value="ECO:0007669"/>
    <property type="project" value="InterPro"/>
</dbReference>
<sequence>MRSGVIAVLAFVRAVLLVPNVTAYIPTSTSTSKSAWIAPPHRCSTRCRARSSSTIGGSTALDPVGGAGIEPADAAKPPLKVIRGRAGPTDATPTYDDTRPLDRILLGLFRSKLAEEVGGDGDAFEPGYDGLMDMIKVLNEKFPSKRKTQEASRRVLKSLFPSWLPASFAVMFSKPFPAFSSRLNAWVTLVASQWLMGPSKLNDIEIDDGTVGVGHGLLVERCRFLEAAGCASVCMNTCKVPTEEFFAKDMGLALEMTPNYEDFSCQFSFNKTPLARDMDEAFRVACFEQCPSRGALRQPNQPAVARCHQIDIDEDDSS</sequence>
<evidence type="ECO:0000313" key="4">
    <source>
        <dbReference type="EMBL" id="CBN79781.1"/>
    </source>
</evidence>
<dbReference type="PANTHER" id="PTHR33591">
    <property type="entry name" value="BETA-CAROTENE ISOMERASE D27"/>
    <property type="match status" value="1"/>
</dbReference>
<dbReference type="Pfam" id="PF13225">
    <property type="entry name" value="D27-like_C"/>
    <property type="match status" value="1"/>
</dbReference>
<gene>
    <name evidence="4" type="ORF">Esi_0014_0090</name>
</gene>
<dbReference type="AlphaFoldDB" id="D8LEW1"/>
<evidence type="ECO:0000256" key="2">
    <source>
        <dbReference type="SAM" id="SignalP"/>
    </source>
</evidence>
<dbReference type="Proteomes" id="UP000002630">
    <property type="component" value="Linkage Group LG11"/>
</dbReference>
<keyword evidence="2" id="KW-0732">Signal</keyword>
<feature type="region of interest" description="Disordered" evidence="1">
    <location>
        <begin position="49"/>
        <end position="72"/>
    </location>
</feature>
<feature type="signal peptide" evidence="2">
    <location>
        <begin position="1"/>
        <end position="23"/>
    </location>
</feature>
<dbReference type="InterPro" id="IPR038938">
    <property type="entry name" value="D27-like"/>
</dbReference>
<evidence type="ECO:0000256" key="1">
    <source>
        <dbReference type="SAM" id="MobiDB-lite"/>
    </source>
</evidence>
<accession>D8LEW1</accession>
<dbReference type="PANTHER" id="PTHR33591:SF2">
    <property type="entry name" value="BETA-CAROTENE ISOMERASE D27"/>
    <property type="match status" value="1"/>
</dbReference>
<dbReference type="eggNOG" id="ENOG502R5D2">
    <property type="taxonomic scope" value="Eukaryota"/>
</dbReference>
<feature type="chain" id="PRO_5003117115" description="Beta-carotene isomerase D27-like C-terminal domain-containing protein" evidence="2">
    <location>
        <begin position="24"/>
        <end position="318"/>
    </location>
</feature>
<protein>
    <recommendedName>
        <fullName evidence="3">Beta-carotene isomerase D27-like C-terminal domain-containing protein</fullName>
    </recommendedName>
</protein>
<dbReference type="EMBL" id="FN648000">
    <property type="protein sequence ID" value="CBN79781.1"/>
    <property type="molecule type" value="Genomic_DNA"/>
</dbReference>
<organism evidence="4 5">
    <name type="scientific">Ectocarpus siliculosus</name>
    <name type="common">Brown alga</name>
    <name type="synonym">Conferva siliculosa</name>
    <dbReference type="NCBI Taxonomy" id="2880"/>
    <lineage>
        <taxon>Eukaryota</taxon>
        <taxon>Sar</taxon>
        <taxon>Stramenopiles</taxon>
        <taxon>Ochrophyta</taxon>
        <taxon>PX clade</taxon>
        <taxon>Phaeophyceae</taxon>
        <taxon>Ectocarpales</taxon>
        <taxon>Ectocarpaceae</taxon>
        <taxon>Ectocarpus</taxon>
    </lineage>
</organism>
<dbReference type="InterPro" id="IPR025114">
    <property type="entry name" value="D27-like_C"/>
</dbReference>
<evidence type="ECO:0000259" key="3">
    <source>
        <dbReference type="Pfam" id="PF13225"/>
    </source>
</evidence>
<reference evidence="4 5" key="1">
    <citation type="journal article" date="2010" name="Nature">
        <title>The Ectocarpus genome and the independent evolution of multicellularity in brown algae.</title>
        <authorList>
            <person name="Cock J.M."/>
            <person name="Sterck L."/>
            <person name="Rouze P."/>
            <person name="Scornet D."/>
            <person name="Allen A.E."/>
            <person name="Amoutzias G."/>
            <person name="Anthouard V."/>
            <person name="Artiguenave F."/>
            <person name="Aury J.M."/>
            <person name="Badger J.H."/>
            <person name="Beszteri B."/>
            <person name="Billiau K."/>
            <person name="Bonnet E."/>
            <person name="Bothwell J.H."/>
            <person name="Bowler C."/>
            <person name="Boyen C."/>
            <person name="Brownlee C."/>
            <person name="Carrano C.J."/>
            <person name="Charrier B."/>
            <person name="Cho G.Y."/>
            <person name="Coelho S.M."/>
            <person name="Collen J."/>
            <person name="Corre E."/>
            <person name="Da Silva C."/>
            <person name="Delage L."/>
            <person name="Delaroque N."/>
            <person name="Dittami S.M."/>
            <person name="Doulbeau S."/>
            <person name="Elias M."/>
            <person name="Farnham G."/>
            <person name="Gachon C.M."/>
            <person name="Gschloessl B."/>
            <person name="Heesch S."/>
            <person name="Jabbari K."/>
            <person name="Jubin C."/>
            <person name="Kawai H."/>
            <person name="Kimura K."/>
            <person name="Kloareg B."/>
            <person name="Kupper F.C."/>
            <person name="Lang D."/>
            <person name="Le Bail A."/>
            <person name="Leblanc C."/>
            <person name="Lerouge P."/>
            <person name="Lohr M."/>
            <person name="Lopez P.J."/>
            <person name="Martens C."/>
            <person name="Maumus F."/>
            <person name="Michel G."/>
            <person name="Miranda-Saavedra D."/>
            <person name="Morales J."/>
            <person name="Moreau H."/>
            <person name="Motomura T."/>
            <person name="Nagasato C."/>
            <person name="Napoli C.A."/>
            <person name="Nelson D.R."/>
            <person name="Nyvall-Collen P."/>
            <person name="Peters A.F."/>
            <person name="Pommier C."/>
            <person name="Potin P."/>
            <person name="Poulain J."/>
            <person name="Quesneville H."/>
            <person name="Read B."/>
            <person name="Rensing S.A."/>
            <person name="Ritter A."/>
            <person name="Rousvoal S."/>
            <person name="Samanta M."/>
            <person name="Samson G."/>
            <person name="Schroeder D.C."/>
            <person name="Segurens B."/>
            <person name="Strittmatter M."/>
            <person name="Tonon T."/>
            <person name="Tregear J.W."/>
            <person name="Valentin K."/>
            <person name="von Dassow P."/>
            <person name="Yamagishi T."/>
            <person name="Van de Peer Y."/>
            <person name="Wincker P."/>
        </authorList>
    </citation>
    <scope>NUCLEOTIDE SEQUENCE [LARGE SCALE GENOMIC DNA]</scope>
    <source>
        <strain evidence="5">Ec32 / CCAP1310/4</strain>
    </source>
</reference>
<name>D8LEW1_ECTSI</name>
<proteinExistence type="predicted"/>